<dbReference type="Proteomes" id="UP000183129">
    <property type="component" value="Unassembled WGS sequence"/>
</dbReference>
<gene>
    <name evidence="2" type="ORF">SAMN03003324_02951</name>
</gene>
<organism evidence="2 3">
    <name type="scientific">Pedobacter antarcticus</name>
    <dbReference type="NCBI Taxonomy" id="34086"/>
    <lineage>
        <taxon>Bacteria</taxon>
        <taxon>Pseudomonadati</taxon>
        <taxon>Bacteroidota</taxon>
        <taxon>Sphingobacteriia</taxon>
        <taxon>Sphingobacteriales</taxon>
        <taxon>Sphingobacteriaceae</taxon>
        <taxon>Pedobacter</taxon>
    </lineage>
</organism>
<dbReference type="STRING" id="34086.SAMN04488084_1051"/>
<sequence length="207" mass="23655">MKKLTLTISILLSAGIEIIAKPISYLPDQNTFQPVINPQKTRNWNDEIRTIDLDNSIAGKVIDNGESLAIKLYGSKPDSSITESIHIQKQAKMKNAMILHKANEFVKKGNYESFLAYCTQDTKWVFVGERILEGRDKVREYMKEFYLEPPVFTVEKTIEDGSYVTVTGEITLKAANGTYNHYDYCDVWRFENGKIAELKAFVIEKKS</sequence>
<dbReference type="AlphaFoldDB" id="A0A1I2GZB1"/>
<feature type="domain" description="SnoaL-like" evidence="1">
    <location>
        <begin position="104"/>
        <end position="197"/>
    </location>
</feature>
<dbReference type="SUPFAM" id="SSF54427">
    <property type="entry name" value="NTF2-like"/>
    <property type="match status" value="1"/>
</dbReference>
<dbReference type="InterPro" id="IPR032710">
    <property type="entry name" value="NTF2-like_dom_sf"/>
</dbReference>
<evidence type="ECO:0000313" key="3">
    <source>
        <dbReference type="Proteomes" id="UP000183129"/>
    </source>
</evidence>
<protein>
    <submittedName>
        <fullName evidence="2">Ketosteroid isomerase-related protein</fullName>
    </submittedName>
</protein>
<dbReference type="RefSeq" id="WP_234797564.1">
    <property type="nucleotide sequence ID" value="NZ_FONS01000006.1"/>
</dbReference>
<evidence type="ECO:0000313" key="2">
    <source>
        <dbReference type="EMBL" id="SFF22598.1"/>
    </source>
</evidence>
<keyword evidence="2" id="KW-0413">Isomerase</keyword>
<dbReference type="Pfam" id="PF12680">
    <property type="entry name" value="SnoaL_2"/>
    <property type="match status" value="1"/>
</dbReference>
<proteinExistence type="predicted"/>
<evidence type="ECO:0000259" key="1">
    <source>
        <dbReference type="Pfam" id="PF12680"/>
    </source>
</evidence>
<dbReference type="GO" id="GO:0016853">
    <property type="term" value="F:isomerase activity"/>
    <property type="evidence" value="ECO:0007669"/>
    <property type="project" value="UniProtKB-KW"/>
</dbReference>
<dbReference type="InterPro" id="IPR037401">
    <property type="entry name" value="SnoaL-like"/>
</dbReference>
<dbReference type="EMBL" id="FONS01000006">
    <property type="protein sequence ID" value="SFF22598.1"/>
    <property type="molecule type" value="Genomic_DNA"/>
</dbReference>
<accession>A0A1I2GZB1</accession>
<dbReference type="Gene3D" id="3.10.450.50">
    <property type="match status" value="1"/>
</dbReference>
<name>A0A1I2GZB1_9SPHI</name>
<reference evidence="2 3" key="1">
    <citation type="submission" date="2016-10" db="EMBL/GenBank/DDBJ databases">
        <authorList>
            <person name="de Groot N.N."/>
        </authorList>
    </citation>
    <scope>NUCLEOTIDE SEQUENCE [LARGE SCALE GENOMIC DNA]</scope>
    <source>
        <strain evidence="2 3">ATCC 51969</strain>
    </source>
</reference>